<dbReference type="InterPro" id="IPR000801">
    <property type="entry name" value="Esterase-like"/>
</dbReference>
<feature type="signal peptide" evidence="1">
    <location>
        <begin position="1"/>
        <end position="24"/>
    </location>
</feature>
<name>A0A1M5SWG7_9BACT</name>
<dbReference type="RefSeq" id="WP_073373222.1">
    <property type="nucleotide sequence ID" value="NZ_FQXS01000002.1"/>
</dbReference>
<evidence type="ECO:0000256" key="1">
    <source>
        <dbReference type="SAM" id="SignalP"/>
    </source>
</evidence>
<evidence type="ECO:0000313" key="3">
    <source>
        <dbReference type="Proteomes" id="UP000184139"/>
    </source>
</evidence>
<dbReference type="AlphaFoldDB" id="A0A1M5SWG7"/>
<dbReference type="SUPFAM" id="SSF53474">
    <property type="entry name" value="alpha/beta-Hydrolases"/>
    <property type="match status" value="1"/>
</dbReference>
<protein>
    <submittedName>
        <fullName evidence="2">Pimeloyl-ACP methyl ester carboxylesterase</fullName>
    </submittedName>
</protein>
<dbReference type="EMBL" id="FQXS01000002">
    <property type="protein sequence ID" value="SHH42846.1"/>
    <property type="molecule type" value="Genomic_DNA"/>
</dbReference>
<reference evidence="2 3" key="1">
    <citation type="submission" date="2016-11" db="EMBL/GenBank/DDBJ databases">
        <authorList>
            <person name="Jaros S."/>
            <person name="Januszkiewicz K."/>
            <person name="Wedrychowicz H."/>
        </authorList>
    </citation>
    <scope>NUCLEOTIDE SEQUENCE [LARGE SCALE GENOMIC DNA]</scope>
    <source>
        <strain evidence="2 3">DSM 9705</strain>
    </source>
</reference>
<sequence>MKWLTTHGLLIFLAATLCGCSTNAPLRTLYYQAENPSRGKTMVIFLRGRGGSHEDFADEGFVDAVRERRLPVDMVAPNAHFGYYMGETLIPRLKEDVIGPARRDGYEQFWLVGVSMGGLGALLYAREHPDDVSGVCVISPFLGWSSILNEINEAGGIRSWEPGSYDSDKDWQRMLWHWLQQGAAGNQELPLLYLGYGTEDPYLKGQTLLATILPADRVFAIPGNHTAKTMKEVWLHFLDQGILDADR</sequence>
<dbReference type="PROSITE" id="PS51257">
    <property type="entry name" value="PROKAR_LIPOPROTEIN"/>
    <property type="match status" value="1"/>
</dbReference>
<keyword evidence="1" id="KW-0732">Signal</keyword>
<dbReference type="InterPro" id="IPR029058">
    <property type="entry name" value="AB_hydrolase_fold"/>
</dbReference>
<proteinExistence type="predicted"/>
<dbReference type="Gene3D" id="3.40.50.1820">
    <property type="entry name" value="alpha/beta hydrolase"/>
    <property type="match status" value="1"/>
</dbReference>
<dbReference type="Proteomes" id="UP000184139">
    <property type="component" value="Unassembled WGS sequence"/>
</dbReference>
<dbReference type="STRING" id="1121409.SAMN02745124_00474"/>
<evidence type="ECO:0000313" key="2">
    <source>
        <dbReference type="EMBL" id="SHH42846.1"/>
    </source>
</evidence>
<accession>A0A1M5SWG7</accession>
<dbReference type="OrthoDB" id="5431193at2"/>
<dbReference type="Pfam" id="PF00756">
    <property type="entry name" value="Esterase"/>
    <property type="match status" value="1"/>
</dbReference>
<organism evidence="2 3">
    <name type="scientific">Desulfofustis glycolicus DSM 9705</name>
    <dbReference type="NCBI Taxonomy" id="1121409"/>
    <lineage>
        <taxon>Bacteria</taxon>
        <taxon>Pseudomonadati</taxon>
        <taxon>Thermodesulfobacteriota</taxon>
        <taxon>Desulfobulbia</taxon>
        <taxon>Desulfobulbales</taxon>
        <taxon>Desulfocapsaceae</taxon>
        <taxon>Desulfofustis</taxon>
    </lineage>
</organism>
<gene>
    <name evidence="2" type="ORF">SAMN02745124_00474</name>
</gene>
<feature type="chain" id="PRO_5012657761" evidence="1">
    <location>
        <begin position="25"/>
        <end position="247"/>
    </location>
</feature>
<keyword evidence="3" id="KW-1185">Reference proteome</keyword>